<gene>
    <name evidence="1" type="ORF">NCTC12264_00632</name>
</gene>
<sequence>MFLEKNLSAINSSVFSELSHKIIFYLQNGEKSQLSKNGGGVLRMKRVKKSGFLMKLKSKA</sequence>
<organism evidence="1 2">
    <name type="scientific">Campylobacter upsaliensis</name>
    <dbReference type="NCBI Taxonomy" id="28080"/>
    <lineage>
        <taxon>Bacteria</taxon>
        <taxon>Pseudomonadati</taxon>
        <taxon>Campylobacterota</taxon>
        <taxon>Epsilonproteobacteria</taxon>
        <taxon>Campylobacterales</taxon>
        <taxon>Campylobacteraceae</taxon>
        <taxon>Campylobacter</taxon>
    </lineage>
</organism>
<dbReference type="Proteomes" id="UP000254161">
    <property type="component" value="Unassembled WGS sequence"/>
</dbReference>
<dbReference type="RefSeq" id="WP_115629485.1">
    <property type="nucleotide sequence ID" value="NZ_UFUZ01000001.1"/>
</dbReference>
<accession>A0A381EHG1</accession>
<evidence type="ECO:0000313" key="2">
    <source>
        <dbReference type="Proteomes" id="UP000254161"/>
    </source>
</evidence>
<reference evidence="1 2" key="1">
    <citation type="submission" date="2018-06" db="EMBL/GenBank/DDBJ databases">
        <authorList>
            <consortium name="Pathogen Informatics"/>
            <person name="Doyle S."/>
        </authorList>
    </citation>
    <scope>NUCLEOTIDE SEQUENCE [LARGE SCALE GENOMIC DNA]</scope>
    <source>
        <strain evidence="1 2">NCTC12264</strain>
    </source>
</reference>
<protein>
    <submittedName>
        <fullName evidence="1">Uncharacterized protein</fullName>
    </submittedName>
</protein>
<evidence type="ECO:0000313" key="1">
    <source>
        <dbReference type="EMBL" id="SUX26406.1"/>
    </source>
</evidence>
<proteinExistence type="predicted"/>
<name>A0A381EHG1_CAMUP</name>
<dbReference type="EMBL" id="UFUZ01000001">
    <property type="protein sequence ID" value="SUX26406.1"/>
    <property type="molecule type" value="Genomic_DNA"/>
</dbReference>
<dbReference type="AlphaFoldDB" id="A0A381EHG1"/>